<comment type="function">
    <text evidence="11">Component of the general transcription and DNA repair factor IIH (TFIIH) core complex, which is involved in general and transcription-coupled nucleotide excision repair (NER) of damaged DNA and, when complexed to CAK, in RNA transcription by RNA polymerase II. In NER, TFIIH acts by opening DNA around the lesion to allow the excision of the damaged oligonucleotide and its replacement by a new DNA fragment. In transcription, TFIIH has an essential role in transcription initiation. When the pre-initiation complex (PIC) has been established, TFIIH is required for promoter opening and promoter escape. Phosphorylation of the C-terminal tail (CTD) of the largest subunit of RNA polymerase II by the kinase module CAK controls the initiation of transcription.</text>
</comment>
<keyword evidence="10 11" id="KW-0539">Nucleus</keyword>
<keyword evidence="5 11" id="KW-0863">Zinc-finger</keyword>
<dbReference type="GO" id="GO:0008270">
    <property type="term" value="F:zinc ion binding"/>
    <property type="evidence" value="ECO:0007669"/>
    <property type="project" value="UniProtKB-KW"/>
</dbReference>
<dbReference type="Gene3D" id="3.40.50.410">
    <property type="entry name" value="von Willebrand factor, type A domain"/>
    <property type="match status" value="1"/>
</dbReference>
<comment type="subunit">
    <text evidence="11">Part of a TFIID-containing RNA polymerase II pre-initiation complex that is composed of TBP and at least GTF2A1, GTF2A2, GTF2E1, GTF2E2, GTF2F1, GTF2H2, GTF2H3, GTF2H4, GTF2H5, GTF2B, TCEA1, ERCC2, ERCC3, TAF1, TAF2, TAF3, TAF4, TAF5, TAF6, TAF7, TAF8, TAF9, TAF10, TAF11, TAF12 and TAF13. Component of the 7-subunit TFIIH core complex composed of XPB/ERCC3, XPD/ERCC2, GTF2H1, GTF2H2, GTF2H3, GTF2H4 and GTF2H5, which is active in NER. The core complex associates with the 3-subunit CDK-activating kinase (CAK) module composed of CCNH/cyclin H, CDK7 and MNAT1 to form the 10-subunit holoenzyme (holo-TFIIH) active in transcription. Interacts with RARA; the interaction requires prior phosphorylation of RARA on 'Ser-369' which then enhances interaction of RARA with CDK7.</text>
</comment>
<keyword evidence="3 11" id="KW-0479">Metal-binding</keyword>
<evidence type="ECO:0000313" key="12">
    <source>
        <dbReference type="EMBL" id="KAA0197193.1"/>
    </source>
</evidence>
<comment type="caution">
    <text evidence="12">The sequence shown here is derived from an EMBL/GenBank/DDBJ whole genome shotgun (WGS) entry which is preliminary data.</text>
</comment>
<keyword evidence="7 11" id="KW-0805">Transcription regulation</keyword>
<dbReference type="Proteomes" id="UP000728185">
    <property type="component" value="Unassembled WGS sequence"/>
</dbReference>
<evidence type="ECO:0000256" key="10">
    <source>
        <dbReference type="ARBA" id="ARBA00023242"/>
    </source>
</evidence>
<dbReference type="PANTHER" id="PTHR12831:SF0">
    <property type="entry name" value="GENERAL TRANSCRIPTION FACTOR IIH SUBUNIT 3"/>
    <property type="match status" value="1"/>
</dbReference>
<reference evidence="12" key="1">
    <citation type="submission" date="2019-05" db="EMBL/GenBank/DDBJ databases">
        <title>Annotation for the trematode Fasciolopsis buski.</title>
        <authorList>
            <person name="Choi Y.-J."/>
        </authorList>
    </citation>
    <scope>NUCLEOTIDE SEQUENCE</scope>
    <source>
        <strain evidence="12">HT</strain>
        <tissue evidence="12">Whole worm</tissue>
    </source>
</reference>
<comment type="similarity">
    <text evidence="2 11">Belongs to the TFB4 family.</text>
</comment>
<keyword evidence="4 11" id="KW-0227">DNA damage</keyword>
<name>A0A8E0S5J0_9TREM</name>
<evidence type="ECO:0000256" key="11">
    <source>
        <dbReference type="RuleBase" id="RU368090"/>
    </source>
</evidence>
<evidence type="ECO:0000313" key="13">
    <source>
        <dbReference type="Proteomes" id="UP000728185"/>
    </source>
</evidence>
<dbReference type="GO" id="GO:0005675">
    <property type="term" value="C:transcription factor TFIIH holo complex"/>
    <property type="evidence" value="ECO:0007669"/>
    <property type="project" value="UniProtKB-UniRule"/>
</dbReference>
<dbReference type="AlphaFoldDB" id="A0A8E0S5J0"/>
<protein>
    <recommendedName>
        <fullName evidence="11">General transcription factor IIH subunit 3</fullName>
    </recommendedName>
    <alternativeName>
        <fullName evidence="11">General transcription factor IIH polypeptide 3</fullName>
    </alternativeName>
</protein>
<evidence type="ECO:0000256" key="8">
    <source>
        <dbReference type="ARBA" id="ARBA00023163"/>
    </source>
</evidence>
<keyword evidence="6 11" id="KW-0862">Zinc</keyword>
<evidence type="ECO:0000256" key="9">
    <source>
        <dbReference type="ARBA" id="ARBA00023204"/>
    </source>
</evidence>
<dbReference type="Pfam" id="PF03850">
    <property type="entry name" value="Tfb4"/>
    <property type="match status" value="2"/>
</dbReference>
<dbReference type="GO" id="GO:0000439">
    <property type="term" value="C:transcription factor TFIIH core complex"/>
    <property type="evidence" value="ECO:0007669"/>
    <property type="project" value="UniProtKB-UniRule"/>
</dbReference>
<organism evidence="12 13">
    <name type="scientific">Fasciolopsis buskii</name>
    <dbReference type="NCBI Taxonomy" id="27845"/>
    <lineage>
        <taxon>Eukaryota</taxon>
        <taxon>Metazoa</taxon>
        <taxon>Spiralia</taxon>
        <taxon>Lophotrochozoa</taxon>
        <taxon>Platyhelminthes</taxon>
        <taxon>Trematoda</taxon>
        <taxon>Digenea</taxon>
        <taxon>Plagiorchiida</taxon>
        <taxon>Echinostomata</taxon>
        <taxon>Echinostomatoidea</taxon>
        <taxon>Fasciolidae</taxon>
        <taxon>Fasciolopsis</taxon>
    </lineage>
</organism>
<evidence type="ECO:0000256" key="7">
    <source>
        <dbReference type="ARBA" id="ARBA00023015"/>
    </source>
</evidence>
<dbReference type="InterPro" id="IPR004600">
    <property type="entry name" value="TFIIH_Tfb4/GTF2H3"/>
</dbReference>
<comment type="subcellular location">
    <subcellularLocation>
        <location evidence="1 11">Nucleus</location>
    </subcellularLocation>
</comment>
<dbReference type="InterPro" id="IPR036465">
    <property type="entry name" value="vWFA_dom_sf"/>
</dbReference>
<evidence type="ECO:0000256" key="6">
    <source>
        <dbReference type="ARBA" id="ARBA00022833"/>
    </source>
</evidence>
<gene>
    <name evidence="12" type="ORF">FBUS_03372</name>
</gene>
<dbReference type="GO" id="GO:0006289">
    <property type="term" value="P:nucleotide-excision repair"/>
    <property type="evidence" value="ECO:0007669"/>
    <property type="project" value="UniProtKB-UniRule"/>
</dbReference>
<keyword evidence="9 11" id="KW-0234">DNA repair</keyword>
<sequence length="311" mass="33817">MTPAWWGMCESDEFSLPKCIEAALGLANLHLMLSPLNELAVIGVTPSGTHFLHPLDRQGAPADVSHEGQYDLLGSMNDAVKRRALEVVESCDSDATNVILAGAVLKALCYFLRRCRDLAPTRRYDDVALEQLDLSEASDFTDKISARILILKAANDNASQYLALMNAIFTAQKLHIPIDTCVIPLVPTAGYSATKVMERNCPPKLVGHSGLFQQAADLTGGIYVHIPRVTGLLQYLISVFLPSQSLRPRLLLPDSRSSGFSGGVDFRAACFCHRRLIDIGYVCSVCLSVFCEFTPLCATCGTPFSLPPVQT</sequence>
<keyword evidence="8 11" id="KW-0804">Transcription</keyword>
<keyword evidence="13" id="KW-1185">Reference proteome</keyword>
<evidence type="ECO:0000256" key="2">
    <source>
        <dbReference type="ARBA" id="ARBA00005273"/>
    </source>
</evidence>
<dbReference type="OrthoDB" id="17307at2759"/>
<evidence type="ECO:0000256" key="1">
    <source>
        <dbReference type="ARBA" id="ARBA00004123"/>
    </source>
</evidence>
<dbReference type="EMBL" id="LUCM01002541">
    <property type="protein sequence ID" value="KAA0197193.1"/>
    <property type="molecule type" value="Genomic_DNA"/>
</dbReference>
<evidence type="ECO:0000256" key="5">
    <source>
        <dbReference type="ARBA" id="ARBA00022771"/>
    </source>
</evidence>
<dbReference type="GO" id="GO:0006355">
    <property type="term" value="P:regulation of DNA-templated transcription"/>
    <property type="evidence" value="ECO:0007669"/>
    <property type="project" value="InterPro"/>
</dbReference>
<evidence type="ECO:0000256" key="4">
    <source>
        <dbReference type="ARBA" id="ARBA00022763"/>
    </source>
</evidence>
<dbReference type="PANTHER" id="PTHR12831">
    <property type="entry name" value="TRANSCRIPTION INITIATION FACTOR IIH TFIIH , POLYPEPTIDE 3-RELATED"/>
    <property type="match status" value="1"/>
</dbReference>
<evidence type="ECO:0000256" key="3">
    <source>
        <dbReference type="ARBA" id="ARBA00022723"/>
    </source>
</evidence>
<accession>A0A8E0S5J0</accession>
<proteinExistence type="inferred from homology"/>